<evidence type="ECO:0000313" key="2">
    <source>
        <dbReference type="Proteomes" id="UP000005438"/>
    </source>
</evidence>
<evidence type="ECO:0000313" key="1">
    <source>
        <dbReference type="EMBL" id="AEV99620.1"/>
    </source>
</evidence>
<dbReference type="AlphaFoldDB" id="G8TI17"/>
<organism evidence="1 2">
    <name type="scientific">Niastella koreensis (strain DSM 17620 / KACC 11465 / NBRC 106392 / GR20-10)</name>
    <dbReference type="NCBI Taxonomy" id="700598"/>
    <lineage>
        <taxon>Bacteria</taxon>
        <taxon>Pseudomonadati</taxon>
        <taxon>Bacteroidota</taxon>
        <taxon>Chitinophagia</taxon>
        <taxon>Chitinophagales</taxon>
        <taxon>Chitinophagaceae</taxon>
        <taxon>Niastella</taxon>
    </lineage>
</organism>
<reference evidence="1 2" key="1">
    <citation type="submission" date="2011-12" db="EMBL/GenBank/DDBJ databases">
        <title>The complete genome of Niastella koreensis GR20-10.</title>
        <authorList>
            <consortium name="US DOE Joint Genome Institute (JGI-PGF)"/>
            <person name="Lucas S."/>
            <person name="Han J."/>
            <person name="Lapidus A."/>
            <person name="Bruce D."/>
            <person name="Goodwin L."/>
            <person name="Pitluck S."/>
            <person name="Peters L."/>
            <person name="Kyrpides N."/>
            <person name="Mavromatis K."/>
            <person name="Ivanova N."/>
            <person name="Mikhailova N."/>
            <person name="Davenport K."/>
            <person name="Saunders E."/>
            <person name="Detter J.C."/>
            <person name="Tapia R."/>
            <person name="Han C."/>
            <person name="Land M."/>
            <person name="Hauser L."/>
            <person name="Markowitz V."/>
            <person name="Cheng J.-F."/>
            <person name="Hugenholtz P."/>
            <person name="Woyke T."/>
            <person name="Wu D."/>
            <person name="Tindall B."/>
            <person name="Pomrenke H."/>
            <person name="Brambilla E."/>
            <person name="Klenk H.-P."/>
            <person name="Eisen J.A."/>
        </authorList>
    </citation>
    <scope>NUCLEOTIDE SEQUENCE [LARGE SCALE GENOMIC DNA]</scope>
    <source>
        <strain evidence="2">DSM 17620 / KACC 11465 / NBRC 106392 / GR20-10</strain>
    </source>
</reference>
<dbReference type="EMBL" id="CP003178">
    <property type="protein sequence ID" value="AEV99620.1"/>
    <property type="molecule type" value="Genomic_DNA"/>
</dbReference>
<name>G8TI17_NIAKG</name>
<dbReference type="HOGENOM" id="CLU_2586102_0_0_10"/>
<accession>G8TI17</accession>
<protein>
    <recommendedName>
        <fullName evidence="3">TonB-dependent receptor</fullName>
    </recommendedName>
</protein>
<dbReference type="Proteomes" id="UP000005438">
    <property type="component" value="Chromosome"/>
</dbReference>
<evidence type="ECO:0008006" key="3">
    <source>
        <dbReference type="Google" id="ProtNLM"/>
    </source>
</evidence>
<proteinExistence type="predicted"/>
<gene>
    <name evidence="1" type="ordered locus">Niako_3296</name>
</gene>
<sequence length="80" mass="9460">MPAKWSFLTSLSKEFTPLFSGNMTLVYSPQVNLFIVYPSFKYNLLSNLDADLVWQSFFLELANRFQATTHQVFIRLKWNF</sequence>
<dbReference type="KEGG" id="nko:Niako_3296"/>